<proteinExistence type="predicted"/>
<dbReference type="Gene3D" id="2.120.10.30">
    <property type="entry name" value="TolB, C-terminal domain"/>
    <property type="match status" value="1"/>
</dbReference>
<dbReference type="RefSeq" id="WP_235658335.1">
    <property type="nucleotide sequence ID" value="NZ_QJJU01000006.1"/>
</dbReference>
<sequence>MKQTSGLVALAAMMLAACSSTTTTAVHGTSSSAAAPAPTTAPTTVQHAVAHGAEAPIGAVPWSEVGPGWMLAMWSPAAPTKAGAEPPAGDPPPTTLYLVNPEGGRYALTTFPARGDGGSPQLVDWSGDGSRALFYEGIDRDRKVVEVDLRTGTQTTFTVKDGYSTTPRYTLPEGKAVLLAKSNDVDGPPSLKRVDLAGNDQLTYPVEQFGSKFGPEFLSTPDGTRLVIGSETGGLAVMGNDGTGVKTLSVPGQGYCTPTRWWDKEATVTVADCHGPEFSTSRLWLVPIDGGTPTALTEPNNGQQGEVLGAETAWLLPEGTYVQALGACGYRFLAKRDDASRTLTKVSVPNVDDHKSVDVLGVYHGHLELQASLSCGDGEALLDYDPAAGTSTVLLGPTVNGGSIVHAMVYPGYK</sequence>
<comment type="caution">
    <text evidence="2">The sequence shown here is derived from an EMBL/GenBank/DDBJ whole genome shotgun (WGS) entry which is preliminary data.</text>
</comment>
<dbReference type="AlphaFoldDB" id="A0A318HHU6"/>
<dbReference type="SUPFAM" id="SSF82171">
    <property type="entry name" value="DPP6 N-terminal domain-like"/>
    <property type="match status" value="1"/>
</dbReference>
<feature type="signal peptide" evidence="1">
    <location>
        <begin position="1"/>
        <end position="25"/>
    </location>
</feature>
<evidence type="ECO:0000313" key="3">
    <source>
        <dbReference type="Proteomes" id="UP000247781"/>
    </source>
</evidence>
<dbReference type="EMBL" id="QJJU01000006">
    <property type="protein sequence ID" value="PXX09278.1"/>
    <property type="molecule type" value="Genomic_DNA"/>
</dbReference>
<accession>A0A318HHU6</accession>
<evidence type="ECO:0000313" key="2">
    <source>
        <dbReference type="EMBL" id="PXX09278.1"/>
    </source>
</evidence>
<gene>
    <name evidence="2" type="ORF">C8E89_106205</name>
</gene>
<dbReference type="PROSITE" id="PS51257">
    <property type="entry name" value="PROKAR_LIPOPROTEIN"/>
    <property type="match status" value="1"/>
</dbReference>
<organism evidence="2 3">
    <name type="scientific">Mycolicibacterium moriokaense</name>
    <dbReference type="NCBI Taxonomy" id="39691"/>
    <lineage>
        <taxon>Bacteria</taxon>
        <taxon>Bacillati</taxon>
        <taxon>Actinomycetota</taxon>
        <taxon>Actinomycetes</taxon>
        <taxon>Mycobacteriales</taxon>
        <taxon>Mycobacteriaceae</taxon>
        <taxon>Mycolicibacterium</taxon>
    </lineage>
</organism>
<name>A0A318HHU6_9MYCO</name>
<dbReference type="InterPro" id="IPR011042">
    <property type="entry name" value="6-blade_b-propeller_TolB-like"/>
</dbReference>
<evidence type="ECO:0000256" key="1">
    <source>
        <dbReference type="SAM" id="SignalP"/>
    </source>
</evidence>
<keyword evidence="1" id="KW-0732">Signal</keyword>
<dbReference type="Proteomes" id="UP000247781">
    <property type="component" value="Unassembled WGS sequence"/>
</dbReference>
<protein>
    <submittedName>
        <fullName evidence="2">TolB protein</fullName>
    </submittedName>
</protein>
<reference evidence="3" key="1">
    <citation type="submission" date="2018-05" db="EMBL/GenBank/DDBJ databases">
        <authorList>
            <person name="Deangelis K."/>
            <person name="Huntemann M."/>
            <person name="Clum A."/>
            <person name="Pillay M."/>
            <person name="Palaniappan K."/>
            <person name="Varghese N."/>
            <person name="Mikhailova N."/>
            <person name="Stamatis D."/>
            <person name="Reddy T."/>
            <person name="Daum C."/>
            <person name="Shapiro N."/>
            <person name="Ivanova N."/>
            <person name="Kyrpides N."/>
            <person name="Woyke T."/>
        </authorList>
    </citation>
    <scope>NUCLEOTIDE SEQUENCE [LARGE SCALE GENOMIC DNA]</scope>
    <source>
        <strain evidence="3">GAS496</strain>
    </source>
</reference>
<reference evidence="2 3" key="2">
    <citation type="submission" date="2018-06" db="EMBL/GenBank/DDBJ databases">
        <title>Sequencing of bacterial isolates from soil warming experiment in Harvard Forest, Massachusetts, USA.</title>
        <authorList>
            <person name="Deangelis K.PhD."/>
        </authorList>
    </citation>
    <scope>NUCLEOTIDE SEQUENCE [LARGE SCALE GENOMIC DNA]</scope>
    <source>
        <strain evidence="2 3">GAS496</strain>
    </source>
</reference>
<feature type="chain" id="PRO_5039633589" evidence="1">
    <location>
        <begin position="26"/>
        <end position="414"/>
    </location>
</feature>
<keyword evidence="3" id="KW-1185">Reference proteome</keyword>